<evidence type="ECO:0000256" key="1">
    <source>
        <dbReference type="SAM" id="Phobius"/>
    </source>
</evidence>
<dbReference type="InterPro" id="IPR050767">
    <property type="entry name" value="Sel1_AlgK"/>
</dbReference>
<gene>
    <name evidence="2" type="ORF">EJN92_15230</name>
</gene>
<dbReference type="EMBL" id="CP034464">
    <property type="protein sequence ID" value="AZP13228.1"/>
    <property type="molecule type" value="Genomic_DNA"/>
</dbReference>
<name>A0A3Q9BSA1_9BURK</name>
<keyword evidence="1" id="KW-0812">Transmembrane</keyword>
<dbReference type="AlphaFoldDB" id="A0A3Q9BSA1"/>
<dbReference type="Pfam" id="PF08238">
    <property type="entry name" value="Sel1"/>
    <property type="match status" value="3"/>
</dbReference>
<dbReference type="OrthoDB" id="5365194at2"/>
<dbReference type="PANTHER" id="PTHR11102:SF160">
    <property type="entry name" value="ERAD-ASSOCIATED E3 UBIQUITIN-PROTEIN LIGASE COMPONENT HRD3"/>
    <property type="match status" value="1"/>
</dbReference>
<dbReference type="SMART" id="SM00671">
    <property type="entry name" value="SEL1"/>
    <property type="match status" value="3"/>
</dbReference>
<evidence type="ECO:0000313" key="3">
    <source>
        <dbReference type="Proteomes" id="UP000275663"/>
    </source>
</evidence>
<keyword evidence="3" id="KW-1185">Reference proteome</keyword>
<dbReference type="KEGG" id="upv:EJN92_15230"/>
<dbReference type="Gene3D" id="1.25.40.10">
    <property type="entry name" value="Tetratricopeptide repeat domain"/>
    <property type="match status" value="1"/>
</dbReference>
<protein>
    <submittedName>
        <fullName evidence="2">Sel1 repeat family protein</fullName>
    </submittedName>
</protein>
<feature type="transmembrane region" description="Helical" evidence="1">
    <location>
        <begin position="77"/>
        <end position="96"/>
    </location>
</feature>
<proteinExistence type="predicted"/>
<dbReference type="RefSeq" id="WP_126128604.1">
    <property type="nucleotide sequence ID" value="NZ_CP034464.1"/>
</dbReference>
<dbReference type="Proteomes" id="UP000275663">
    <property type="component" value="Chromosome"/>
</dbReference>
<dbReference type="SUPFAM" id="SSF81901">
    <property type="entry name" value="HCP-like"/>
    <property type="match status" value="1"/>
</dbReference>
<dbReference type="InterPro" id="IPR006597">
    <property type="entry name" value="Sel1-like"/>
</dbReference>
<dbReference type="PANTHER" id="PTHR11102">
    <property type="entry name" value="SEL-1-LIKE PROTEIN"/>
    <property type="match status" value="1"/>
</dbReference>
<sequence length="272" mass="29383">MALGIMLGFKNSSLHRSKVLCLHCHSANIRRSKWLSQTEKNTHPKSAPYRCLDCSKRFIGSTDFSHLSQKSLIITRILLAASLLVGLLILMFVIIGNSSSSLSSQSSAAFLNNAENNSARMKAAEKGDAQAQFELGQSLLQNMEGNPEDTAMGVLWLRKAASNGNSSAMVALGRLAKNGVGVLQSYVQALEWMQAAANKGNPEGMLELGRLYRDGVAVPKDTVLAYIWLNRSAALHNRSAAQERDLIANGLNADKLKEAQSLSVSASKAKPQ</sequence>
<evidence type="ECO:0000313" key="2">
    <source>
        <dbReference type="EMBL" id="AZP13228.1"/>
    </source>
</evidence>
<keyword evidence="1" id="KW-0472">Membrane</keyword>
<dbReference type="InterPro" id="IPR011990">
    <property type="entry name" value="TPR-like_helical_dom_sf"/>
</dbReference>
<organism evidence="2 3">
    <name type="scientific">Undibacterium parvum</name>
    <dbReference type="NCBI Taxonomy" id="401471"/>
    <lineage>
        <taxon>Bacteria</taxon>
        <taxon>Pseudomonadati</taxon>
        <taxon>Pseudomonadota</taxon>
        <taxon>Betaproteobacteria</taxon>
        <taxon>Burkholderiales</taxon>
        <taxon>Oxalobacteraceae</taxon>
        <taxon>Undibacterium</taxon>
    </lineage>
</organism>
<reference evidence="2 3" key="1">
    <citation type="journal article" date="2011" name="Int. J. Syst. Evol. Microbiol.">
        <title>Description of Undibacterium oligocarboniphilum sp. nov., isolated from purified water, and Undibacterium pigrum strain CCUG 49012 as the type strain of Undibacterium parvum sp. nov., and emended descriptions of the genus Undibacterium and the species Undibacterium pigrum.</title>
        <authorList>
            <person name="Eder W."/>
            <person name="Wanner G."/>
            <person name="Ludwig W."/>
            <person name="Busse H.J."/>
            <person name="Ziemke-Kageler F."/>
            <person name="Lang E."/>
        </authorList>
    </citation>
    <scope>NUCLEOTIDE SEQUENCE [LARGE SCALE GENOMIC DNA]</scope>
    <source>
        <strain evidence="2 3">DSM 23061</strain>
    </source>
</reference>
<keyword evidence="1" id="KW-1133">Transmembrane helix</keyword>
<accession>A0A3Q9BSA1</accession>